<name>A0ABQ5D3M8_9ASTR</name>
<reference evidence="2" key="1">
    <citation type="journal article" date="2022" name="Int. J. Mol. Sci.">
        <title>Draft Genome of Tanacetum Coccineum: Genomic Comparison of Closely Related Tanacetum-Family Plants.</title>
        <authorList>
            <person name="Yamashiro T."/>
            <person name="Shiraishi A."/>
            <person name="Nakayama K."/>
            <person name="Satake H."/>
        </authorList>
    </citation>
    <scope>NUCLEOTIDE SEQUENCE</scope>
</reference>
<comment type="caution">
    <text evidence="2">The sequence shown here is derived from an EMBL/GenBank/DDBJ whole genome shotgun (WGS) entry which is preliminary data.</text>
</comment>
<protein>
    <recommendedName>
        <fullName evidence="4">Reverse transcriptase Ty1/copia-type domain-containing protein</fullName>
    </recommendedName>
</protein>
<feature type="region of interest" description="Disordered" evidence="1">
    <location>
        <begin position="275"/>
        <end position="315"/>
    </location>
</feature>
<evidence type="ECO:0000313" key="2">
    <source>
        <dbReference type="EMBL" id="GJT33108.1"/>
    </source>
</evidence>
<organism evidence="2 3">
    <name type="scientific">Tanacetum coccineum</name>
    <dbReference type="NCBI Taxonomy" id="301880"/>
    <lineage>
        <taxon>Eukaryota</taxon>
        <taxon>Viridiplantae</taxon>
        <taxon>Streptophyta</taxon>
        <taxon>Embryophyta</taxon>
        <taxon>Tracheophyta</taxon>
        <taxon>Spermatophyta</taxon>
        <taxon>Magnoliopsida</taxon>
        <taxon>eudicotyledons</taxon>
        <taxon>Gunneridae</taxon>
        <taxon>Pentapetalae</taxon>
        <taxon>asterids</taxon>
        <taxon>campanulids</taxon>
        <taxon>Asterales</taxon>
        <taxon>Asteraceae</taxon>
        <taxon>Asteroideae</taxon>
        <taxon>Anthemideae</taxon>
        <taxon>Anthemidinae</taxon>
        <taxon>Tanacetum</taxon>
    </lineage>
</organism>
<dbReference type="EMBL" id="BQNB010014850">
    <property type="protein sequence ID" value="GJT33108.1"/>
    <property type="molecule type" value="Genomic_DNA"/>
</dbReference>
<gene>
    <name evidence="2" type="ORF">Tco_0923527</name>
</gene>
<evidence type="ECO:0000256" key="1">
    <source>
        <dbReference type="SAM" id="MobiDB-lite"/>
    </source>
</evidence>
<feature type="compositionally biased region" description="Basic and acidic residues" evidence="1">
    <location>
        <begin position="284"/>
        <end position="302"/>
    </location>
</feature>
<feature type="region of interest" description="Disordered" evidence="1">
    <location>
        <begin position="234"/>
        <end position="255"/>
    </location>
</feature>
<accession>A0ABQ5D3M8</accession>
<proteinExistence type="predicted"/>
<dbReference type="Proteomes" id="UP001151760">
    <property type="component" value="Unassembled WGS sequence"/>
</dbReference>
<reference evidence="2" key="2">
    <citation type="submission" date="2022-01" db="EMBL/GenBank/DDBJ databases">
        <authorList>
            <person name="Yamashiro T."/>
            <person name="Shiraishi A."/>
            <person name="Satake H."/>
            <person name="Nakayama K."/>
        </authorList>
    </citation>
    <scope>NUCLEOTIDE SEQUENCE</scope>
</reference>
<evidence type="ECO:0000313" key="3">
    <source>
        <dbReference type="Proteomes" id="UP001151760"/>
    </source>
</evidence>
<keyword evidence="3" id="KW-1185">Reference proteome</keyword>
<evidence type="ECO:0008006" key="4">
    <source>
        <dbReference type="Google" id="ProtNLM"/>
    </source>
</evidence>
<sequence>MKEEFVVRNQEGFSCSGSRQEEWMTYDEVFAPVARLEAIRIFLAFASYMGFKFDFANVKTASTPIETQKPLVKDKEASDVDVHLYRVTPKIPHLSAVREFLGKSTKAGCQFPWQEDLNFLAVQKQTIVATSTTEQIMLAAASCSWAKTHSWMLFKIHTDDNVADLLTKAFDVSSLTWSPTRRSLKGYGGVSDIIELSSTRFSQQGNPALKDQINKLKMQANLCAQEVCSKQEVSLQKENHSSRDPSTSGRGVSTDFEKLSTDRPIVSTDGFKVSTDMQVEGAEDQVKGTDEHNEGTEDKNEGTEDQTEEEIATQTSTQTPTFMIFGDDETIAKVLLNMSQAKAVSKEKVMEVGIIDPKDKGRRRLKRRMSPKSESDGISLKLRRSLSSLKEMKSWLGKVQRRVGAGREEK</sequence>